<dbReference type="InterPro" id="IPR008964">
    <property type="entry name" value="Invasin/intimin_cell_adhesion"/>
</dbReference>
<dbReference type="Pfam" id="PF02368">
    <property type="entry name" value="Big_2"/>
    <property type="match status" value="1"/>
</dbReference>
<proteinExistence type="predicted"/>
<keyword evidence="3" id="KW-1185">Reference proteome</keyword>
<gene>
    <name evidence="2" type="ORF">SD70_27065</name>
</gene>
<evidence type="ECO:0000259" key="1">
    <source>
        <dbReference type="Pfam" id="PF02368"/>
    </source>
</evidence>
<organism evidence="2 3">
    <name type="scientific">Gordoniibacillus kamchatkensis</name>
    <dbReference type="NCBI Taxonomy" id="1590651"/>
    <lineage>
        <taxon>Bacteria</taxon>
        <taxon>Bacillati</taxon>
        <taxon>Bacillota</taxon>
        <taxon>Bacilli</taxon>
        <taxon>Bacillales</taxon>
        <taxon>Paenibacillaceae</taxon>
        <taxon>Gordoniibacillus</taxon>
    </lineage>
</organism>
<sequence>MSVGLVPPSDSSNSPYPGTVESRRQWLWDKTKAMSEEGGPLNISQYVAQLLDGQDVAANLKKIDTMFQAYDPEQYKTVAKMYAYLMAGNQFSSTMMDHVKWYFSQYAYAKLPQTENLRLSNYTAGYLVGQYLPDVKDLNGKSGAELKSLNRANIEAMINAGVHYGWAEYESPEYTFMSYFCLNALYQYSDEPDLKQKVKMAMDVMWFEWANDWIDGYFISTSNRAKGDSVSASDLSWRGADHTALAWMYFGGHRAQVGIGDTDNLSPAAYRPYLEFLGMVIYRGMNYVPPEMAVRIGQTTDKAYTSRKTNLQNSSGRNLQTYRQAYVKPAWGLSTEVTYKRVDNWIEDIPVELRWHSSAPNPLFRLSADQGDAPIGNYDQPANHRIMQDGKAAVGVFKLLNSPSSNYLNAMFPDTGSIKTRQEQSGWVFCDTGPMYFAFKMIKPYSWYYQTPTDPANKVKTTARLHPTNQLSYNYNILRSQADTNGWVLETADASEYADFASFKNAVLAKTAVDSTHIDETNPRLIYKSLSGDVLDITFDDAAAAYNNAHKINNAAVNYSAFKLFDTPWLQQDQNSDTFTATLGGETLTYNFANWTITQGAGLKEVTLSADKTALKPGETASLRLSGTLNDGTPADLSKASVTFSTSNSAAVAVDGQGAITAVQEGTAQVKAAVTLGGTTVEAAPVAVTVDGTPPVTAAVTNPALPDGQNGWFVHPVALSLNAADNLSGVAKTEYSLDGGAAWVPVHVSVNVRPRRQDHGQLSFDG</sequence>
<comment type="caution">
    <text evidence="2">The sequence shown here is derived from an EMBL/GenBank/DDBJ whole genome shotgun (WGS) entry which is preliminary data.</text>
</comment>
<feature type="domain" description="BIG2" evidence="1">
    <location>
        <begin position="604"/>
        <end position="679"/>
    </location>
</feature>
<dbReference type="InterPro" id="IPR003343">
    <property type="entry name" value="Big_2"/>
</dbReference>
<dbReference type="EMBL" id="JXAK01000065">
    <property type="protein sequence ID" value="KIL38334.1"/>
    <property type="molecule type" value="Genomic_DNA"/>
</dbReference>
<reference evidence="2 3" key="1">
    <citation type="submission" date="2014-12" db="EMBL/GenBank/DDBJ databases">
        <title>Draft genome sequence of Paenibacillus kamchatkensis strain B-2647.</title>
        <authorList>
            <person name="Karlyshev A.V."/>
            <person name="Kudryashova E.B."/>
        </authorList>
    </citation>
    <scope>NUCLEOTIDE SEQUENCE [LARGE SCALE GENOMIC DNA]</scope>
    <source>
        <strain evidence="2 3">VKM B-2647</strain>
    </source>
</reference>
<name>A0ABR5ABB1_9BACL</name>
<accession>A0ABR5ABB1</accession>
<protein>
    <recommendedName>
        <fullName evidence="1">BIG2 domain-containing protein</fullName>
    </recommendedName>
</protein>
<evidence type="ECO:0000313" key="2">
    <source>
        <dbReference type="EMBL" id="KIL38334.1"/>
    </source>
</evidence>
<evidence type="ECO:0000313" key="3">
    <source>
        <dbReference type="Proteomes" id="UP000031967"/>
    </source>
</evidence>
<dbReference type="Gene3D" id="2.60.40.1080">
    <property type="match status" value="1"/>
</dbReference>
<dbReference type="Proteomes" id="UP000031967">
    <property type="component" value="Unassembled WGS sequence"/>
</dbReference>
<dbReference type="SUPFAM" id="SSF49373">
    <property type="entry name" value="Invasin/intimin cell-adhesion fragments"/>
    <property type="match status" value="1"/>
</dbReference>